<evidence type="ECO:0000313" key="1">
    <source>
        <dbReference type="EMBL" id="XDJ15001.1"/>
    </source>
</evidence>
<name>A0AB39CDS2_9VIRU</name>
<protein>
    <submittedName>
        <fullName evidence="1">Uncharacterized protein</fullName>
    </submittedName>
</protein>
<accession>A0AB39CDS2</accession>
<reference evidence="1" key="1">
    <citation type="submission" date="2024-07" db="EMBL/GenBank/DDBJ databases">
        <authorList>
            <person name="Bringhurst R.M."/>
            <person name="Homer T.E."/>
        </authorList>
    </citation>
    <scope>NUCLEOTIDE SEQUENCE</scope>
</reference>
<sequence>MKSFDLPIQNDRRLNLIRLLQEAGFTVQSPWPFDRADHGYWPPTIISKGELVITTREVEETRKDSNFRFTNCRTKITRNMSNERMVDALLAAALFHERLPELFEEFVQDVFALFNATGTAVDMSRSEQGATADQQWASFAIGEHEICEVGIDMRGHTGTNFSVYFPHINWIDSRKYHDEDDGSKQDPNVFGLMLLVDSAAEILPALDQKRPYFAARKRMFENKEMVTLCQPGFFADAILRYGVTGMAVKKSQSYRESPCPFTCYLIDREPEEHDVFAIQFKNVPVEL</sequence>
<dbReference type="EMBL" id="PQ015379">
    <property type="protein sequence ID" value="XDJ15001.1"/>
    <property type="molecule type" value="Genomic_DNA"/>
</dbReference>
<proteinExistence type="predicted"/>
<organism evidence="1">
    <name type="scientific">Pseudomonas phage HRDY3</name>
    <dbReference type="NCBI Taxonomy" id="3236930"/>
    <lineage>
        <taxon>Viruses</taxon>
    </lineage>
</organism>